<dbReference type="GO" id="GO:0016740">
    <property type="term" value="F:transferase activity"/>
    <property type="evidence" value="ECO:0007669"/>
    <property type="project" value="UniProtKB-KW"/>
</dbReference>
<evidence type="ECO:0000256" key="1">
    <source>
        <dbReference type="ARBA" id="ARBA00022679"/>
    </source>
</evidence>
<reference evidence="5 6" key="1">
    <citation type="submission" date="2019-03" db="EMBL/GenBank/DDBJ databases">
        <title>Genomics of glacier-inhabiting Cryobacterium strains.</title>
        <authorList>
            <person name="Liu Q."/>
            <person name="Xin Y.-H."/>
        </authorList>
    </citation>
    <scope>NUCLEOTIDE SEQUENCE [LARGE SCALE GENOMIC DNA]</scope>
    <source>
        <strain evidence="5 6">Sr47</strain>
    </source>
</reference>
<evidence type="ECO:0000313" key="5">
    <source>
        <dbReference type="EMBL" id="TFB51743.1"/>
    </source>
</evidence>
<protein>
    <submittedName>
        <fullName evidence="5">Acetyltransferase</fullName>
    </submittedName>
</protein>
<evidence type="ECO:0000256" key="3">
    <source>
        <dbReference type="PIRSR" id="PIRSR620019-1"/>
    </source>
</evidence>
<organism evidence="5 6">
    <name type="scientific">Cryobacterium tagatosivorans</name>
    <dbReference type="NCBI Taxonomy" id="1259199"/>
    <lineage>
        <taxon>Bacteria</taxon>
        <taxon>Bacillati</taxon>
        <taxon>Actinomycetota</taxon>
        <taxon>Actinomycetes</taxon>
        <taxon>Micrococcales</taxon>
        <taxon>Microbacteriaceae</taxon>
        <taxon>Cryobacterium</taxon>
    </lineage>
</organism>
<dbReference type="OrthoDB" id="3697257at2"/>
<dbReference type="PANTHER" id="PTHR43300:SF7">
    <property type="entry name" value="UDP-N-ACETYLBACILLOSAMINE N-ACETYLTRANSFERASE"/>
    <property type="match status" value="1"/>
</dbReference>
<proteinExistence type="predicted"/>
<feature type="site" description="Increases basicity of active site His" evidence="3">
    <location>
        <position position="136"/>
    </location>
</feature>
<name>A0A4R8UEG4_9MICO</name>
<feature type="binding site" evidence="4">
    <location>
        <position position="65"/>
    </location>
    <ligand>
        <name>substrate</name>
    </ligand>
</feature>
<dbReference type="PROSITE" id="PS00101">
    <property type="entry name" value="HEXAPEP_TRANSFERASES"/>
    <property type="match status" value="1"/>
</dbReference>
<keyword evidence="6" id="KW-1185">Reference proteome</keyword>
<dbReference type="Gene3D" id="2.160.10.10">
    <property type="entry name" value="Hexapeptide repeat proteins"/>
    <property type="match status" value="1"/>
</dbReference>
<dbReference type="EMBL" id="SOEZ01000039">
    <property type="protein sequence ID" value="TFB51743.1"/>
    <property type="molecule type" value="Genomic_DNA"/>
</dbReference>
<keyword evidence="1 5" id="KW-0808">Transferase</keyword>
<dbReference type="NCBIfam" id="TIGR03570">
    <property type="entry name" value="NeuD_NnaD"/>
    <property type="match status" value="1"/>
</dbReference>
<sequence>MTGVLLLAASGLAREVIAAARDTLGIVGVLDDDESLHGSLLSGVPVLGPIARAATRPERLLICVGSGSGRRRVAERLAALDVGVERYVTFISPAASVARGTGIGPGGILLAGVVVTADVGIGRHAVIMPHATLTHDDVVGDFVTIAAGVSLGGGVVLEAESYVGMNASIRQRVRVGRGATVGMGAAVLTDVPAGETWAGVPARALRSTAFAAEPAPMLDARLT</sequence>
<accession>A0A4R8UEG4</accession>
<dbReference type="CDD" id="cd03360">
    <property type="entry name" value="LbH_AT_putative"/>
    <property type="match status" value="1"/>
</dbReference>
<evidence type="ECO:0000256" key="4">
    <source>
        <dbReference type="PIRSR" id="PIRSR620019-2"/>
    </source>
</evidence>
<dbReference type="InterPro" id="IPR020019">
    <property type="entry name" value="AcTrfase_PglD-like"/>
</dbReference>
<dbReference type="Proteomes" id="UP000297866">
    <property type="component" value="Unassembled WGS sequence"/>
</dbReference>
<comment type="caution">
    <text evidence="5">The sequence shown here is derived from an EMBL/GenBank/DDBJ whole genome shotgun (WGS) entry which is preliminary data.</text>
</comment>
<dbReference type="SUPFAM" id="SSF51161">
    <property type="entry name" value="Trimeric LpxA-like enzymes"/>
    <property type="match status" value="1"/>
</dbReference>
<keyword evidence="2" id="KW-0677">Repeat</keyword>
<dbReference type="InterPro" id="IPR050179">
    <property type="entry name" value="Trans_hexapeptide_repeat"/>
</dbReference>
<dbReference type="Gene3D" id="3.40.50.20">
    <property type="match status" value="1"/>
</dbReference>
<evidence type="ECO:0000256" key="2">
    <source>
        <dbReference type="ARBA" id="ARBA00022737"/>
    </source>
</evidence>
<feature type="active site" description="Proton acceptor" evidence="3">
    <location>
        <position position="135"/>
    </location>
</feature>
<dbReference type="InterPro" id="IPR018357">
    <property type="entry name" value="Hexapep_transf_CS"/>
</dbReference>
<dbReference type="AlphaFoldDB" id="A0A4R8UEG4"/>
<gene>
    <name evidence="5" type="ORF">E3O23_07885</name>
</gene>
<dbReference type="PANTHER" id="PTHR43300">
    <property type="entry name" value="ACETYLTRANSFERASE"/>
    <property type="match status" value="1"/>
</dbReference>
<evidence type="ECO:0000313" key="6">
    <source>
        <dbReference type="Proteomes" id="UP000297866"/>
    </source>
</evidence>
<dbReference type="RefSeq" id="WP_134489832.1">
    <property type="nucleotide sequence ID" value="NZ_SOEZ01000039.1"/>
</dbReference>
<dbReference type="InterPro" id="IPR011004">
    <property type="entry name" value="Trimer_LpxA-like_sf"/>
</dbReference>